<feature type="region of interest" description="Disordered" evidence="2">
    <location>
        <begin position="57"/>
        <end position="108"/>
    </location>
</feature>
<evidence type="ECO:0000313" key="4">
    <source>
        <dbReference type="EMBL" id="KAF0748926.1"/>
    </source>
</evidence>
<feature type="region of interest" description="Disordered" evidence="2">
    <location>
        <begin position="208"/>
        <end position="244"/>
    </location>
</feature>
<organism evidence="4 5">
    <name type="scientific">Aphis craccivora</name>
    <name type="common">Cowpea aphid</name>
    <dbReference type="NCBI Taxonomy" id="307492"/>
    <lineage>
        <taxon>Eukaryota</taxon>
        <taxon>Metazoa</taxon>
        <taxon>Ecdysozoa</taxon>
        <taxon>Arthropoda</taxon>
        <taxon>Hexapoda</taxon>
        <taxon>Insecta</taxon>
        <taxon>Pterygota</taxon>
        <taxon>Neoptera</taxon>
        <taxon>Paraneoptera</taxon>
        <taxon>Hemiptera</taxon>
        <taxon>Sternorrhyncha</taxon>
        <taxon>Aphidomorpha</taxon>
        <taxon>Aphidoidea</taxon>
        <taxon>Aphididae</taxon>
        <taxon>Aphidini</taxon>
        <taxon>Aphis</taxon>
        <taxon>Aphis</taxon>
    </lineage>
</organism>
<feature type="domain" description="BESS" evidence="3">
    <location>
        <begin position="129"/>
        <end position="168"/>
    </location>
</feature>
<dbReference type="AlphaFoldDB" id="A0A6G0Y3Z1"/>
<dbReference type="Proteomes" id="UP000478052">
    <property type="component" value="Unassembled WGS sequence"/>
</dbReference>
<evidence type="ECO:0000259" key="3">
    <source>
        <dbReference type="PROSITE" id="PS51031"/>
    </source>
</evidence>
<name>A0A6G0Y3Z1_APHCR</name>
<keyword evidence="5" id="KW-1185">Reference proteome</keyword>
<sequence length="244" mass="27899">MWKELQNRWRNLRTCFRRELSKQKHGKSGQAASKRRKYVFFDQLLFLLPTIEDRPTVLECSPSNTNEDKTGSEDDSEVVKETNRSVDHSPINTLQAQKSASHAKSVAKKNPSYEESLLNILKEKKDEVIDEDKSFLLSLVPAFKKLTDTQKMDAKMEFLSTLKRITLSRPDASYNMPLDHGTNSNYGFHGLAENQFSLQNQQRRFQNLHTGNYSSGSSTPNPVQSCSSYESTTPQFDFDDMSSL</sequence>
<dbReference type="GO" id="GO:0005667">
    <property type="term" value="C:transcription regulator complex"/>
    <property type="evidence" value="ECO:0007669"/>
    <property type="project" value="TreeGrafter"/>
</dbReference>
<dbReference type="InterPro" id="IPR004210">
    <property type="entry name" value="BESS_motif"/>
</dbReference>
<dbReference type="EMBL" id="VUJU01006293">
    <property type="protein sequence ID" value="KAF0748926.1"/>
    <property type="molecule type" value="Genomic_DNA"/>
</dbReference>
<evidence type="ECO:0000256" key="2">
    <source>
        <dbReference type="SAM" id="MobiDB-lite"/>
    </source>
</evidence>
<dbReference type="GO" id="GO:0006357">
    <property type="term" value="P:regulation of transcription by RNA polymerase II"/>
    <property type="evidence" value="ECO:0007669"/>
    <property type="project" value="TreeGrafter"/>
</dbReference>
<reference evidence="4 5" key="1">
    <citation type="submission" date="2019-08" db="EMBL/GenBank/DDBJ databases">
        <title>Whole genome of Aphis craccivora.</title>
        <authorList>
            <person name="Voronova N.V."/>
            <person name="Shulinski R.S."/>
            <person name="Bandarenka Y.V."/>
            <person name="Zhorov D.G."/>
            <person name="Warner D."/>
        </authorList>
    </citation>
    <scope>NUCLEOTIDE SEQUENCE [LARGE SCALE GENOMIC DNA]</scope>
    <source>
        <strain evidence="4">180601</strain>
        <tissue evidence="4">Whole Body</tissue>
    </source>
</reference>
<keyword evidence="1" id="KW-0539">Nucleus</keyword>
<dbReference type="GO" id="GO:0005634">
    <property type="term" value="C:nucleus"/>
    <property type="evidence" value="ECO:0007669"/>
    <property type="project" value="UniProtKB-SubCell"/>
</dbReference>
<evidence type="ECO:0000256" key="1">
    <source>
        <dbReference type="PROSITE-ProRule" id="PRU00371"/>
    </source>
</evidence>
<protein>
    <recommendedName>
        <fullName evidence="3">BESS domain-containing protein</fullName>
    </recommendedName>
</protein>
<proteinExistence type="predicted"/>
<dbReference type="PANTHER" id="PTHR12243">
    <property type="entry name" value="MADF DOMAIN TRANSCRIPTION FACTOR"/>
    <property type="match status" value="1"/>
</dbReference>
<dbReference type="PROSITE" id="PS51031">
    <property type="entry name" value="BESS"/>
    <property type="match status" value="1"/>
</dbReference>
<dbReference type="PANTHER" id="PTHR12243:SF69">
    <property type="entry name" value="SI:CH73-59F11.3"/>
    <property type="match status" value="1"/>
</dbReference>
<feature type="compositionally biased region" description="Basic and acidic residues" evidence="2">
    <location>
        <begin position="66"/>
        <end position="87"/>
    </location>
</feature>
<dbReference type="InterPro" id="IPR006578">
    <property type="entry name" value="MADF-dom"/>
</dbReference>
<comment type="subcellular location">
    <subcellularLocation>
        <location evidence="1">Nucleus</location>
    </subcellularLocation>
</comment>
<evidence type="ECO:0000313" key="5">
    <source>
        <dbReference type="Proteomes" id="UP000478052"/>
    </source>
</evidence>
<dbReference type="Pfam" id="PF10545">
    <property type="entry name" value="MADF_DNA_bdg"/>
    <property type="match status" value="1"/>
</dbReference>
<dbReference type="GO" id="GO:0003677">
    <property type="term" value="F:DNA binding"/>
    <property type="evidence" value="ECO:0007669"/>
    <property type="project" value="InterPro"/>
</dbReference>
<dbReference type="OrthoDB" id="6614169at2759"/>
<dbReference type="Pfam" id="PF02944">
    <property type="entry name" value="BESS"/>
    <property type="match status" value="1"/>
</dbReference>
<comment type="caution">
    <text evidence="4">The sequence shown here is derived from an EMBL/GenBank/DDBJ whole genome shotgun (WGS) entry which is preliminary data.</text>
</comment>
<dbReference type="InterPro" id="IPR039353">
    <property type="entry name" value="TF_Adf1"/>
</dbReference>
<gene>
    <name evidence="4" type="ORF">FWK35_00022492</name>
</gene>
<feature type="compositionally biased region" description="Polar residues" evidence="2">
    <location>
        <begin position="208"/>
        <end position="235"/>
    </location>
</feature>
<accession>A0A6G0Y3Z1</accession>